<feature type="signal peptide" evidence="2">
    <location>
        <begin position="1"/>
        <end position="23"/>
    </location>
</feature>
<keyword evidence="1" id="KW-0812">Transmembrane</keyword>
<dbReference type="OrthoDB" id="207378at2759"/>
<dbReference type="AlphaFoldDB" id="A0A448XGD8"/>
<reference evidence="3" key="1">
    <citation type="submission" date="2018-11" db="EMBL/GenBank/DDBJ databases">
        <authorList>
            <consortium name="Pathogen Informatics"/>
        </authorList>
    </citation>
    <scope>NUCLEOTIDE SEQUENCE</scope>
</reference>
<accession>A0A448XGD8</accession>
<feature type="transmembrane region" description="Helical" evidence="1">
    <location>
        <begin position="265"/>
        <end position="287"/>
    </location>
</feature>
<feature type="transmembrane region" description="Helical" evidence="1">
    <location>
        <begin position="194"/>
        <end position="224"/>
    </location>
</feature>
<evidence type="ECO:0000256" key="1">
    <source>
        <dbReference type="SAM" id="Phobius"/>
    </source>
</evidence>
<feature type="transmembrane region" description="Helical" evidence="1">
    <location>
        <begin position="236"/>
        <end position="259"/>
    </location>
</feature>
<keyword evidence="1" id="KW-0472">Membrane</keyword>
<feature type="chain" id="PRO_5019243114" description="Acyltransferase 3 domain-containing protein" evidence="2">
    <location>
        <begin position="24"/>
        <end position="456"/>
    </location>
</feature>
<evidence type="ECO:0000313" key="4">
    <source>
        <dbReference type="Proteomes" id="UP000784294"/>
    </source>
</evidence>
<comment type="caution">
    <text evidence="3">The sequence shown here is derived from an EMBL/GenBank/DDBJ whole genome shotgun (WGS) entry which is preliminary data.</text>
</comment>
<protein>
    <recommendedName>
        <fullName evidence="5">Acyltransferase 3 domain-containing protein</fullName>
    </recommendedName>
</protein>
<evidence type="ECO:0008006" key="5">
    <source>
        <dbReference type="Google" id="ProtNLM"/>
    </source>
</evidence>
<proteinExistence type="predicted"/>
<dbReference type="Proteomes" id="UP000784294">
    <property type="component" value="Unassembled WGS sequence"/>
</dbReference>
<organism evidence="3 4">
    <name type="scientific">Protopolystoma xenopodis</name>
    <dbReference type="NCBI Taxonomy" id="117903"/>
    <lineage>
        <taxon>Eukaryota</taxon>
        <taxon>Metazoa</taxon>
        <taxon>Spiralia</taxon>
        <taxon>Lophotrochozoa</taxon>
        <taxon>Platyhelminthes</taxon>
        <taxon>Monogenea</taxon>
        <taxon>Polyopisthocotylea</taxon>
        <taxon>Polystomatidea</taxon>
        <taxon>Polystomatidae</taxon>
        <taxon>Protopolystoma</taxon>
    </lineage>
</organism>
<gene>
    <name evidence="3" type="ORF">PXEA_LOCUS29314</name>
</gene>
<keyword evidence="4" id="KW-1185">Reference proteome</keyword>
<evidence type="ECO:0000256" key="2">
    <source>
        <dbReference type="SAM" id="SignalP"/>
    </source>
</evidence>
<dbReference type="EMBL" id="CAAALY010250874">
    <property type="protein sequence ID" value="VEL35874.1"/>
    <property type="molecule type" value="Genomic_DNA"/>
</dbReference>
<feature type="transmembrane region" description="Helical" evidence="1">
    <location>
        <begin position="170"/>
        <end position="188"/>
    </location>
</feature>
<evidence type="ECO:0000313" key="3">
    <source>
        <dbReference type="EMBL" id="VEL35874.1"/>
    </source>
</evidence>
<sequence length="456" mass="51342">MLQWFFAWKQSSTILRLKLLTCCWICYDGLKRRSCAAIGGTRVRGIFVRIAASESHFAPLCFELCAIVWPDSASPSYWHSPAASIRSTVCSRFMKAPGSGVDWVQPSIMPSTTSSGPLGCPSCSTPALLDWEVGDLVFLSLSSFLTHPVSVGLHHQPQHHAHPNRHKSPLIPILSVIVILILIIPITITATSAITFIITLIIVILIVLILTLIIIIALIFIIINRVFHIHHTHHKHLIFATLIFHLFIIMINFLLILIIVSMCTLFVLVLIIIIIFSSSIRIGAIFCQYEADLFRLLTYPEQLGTRVSGSQAALVRVHPSLAFFRQCPGPVNRLLCWSGFRVLSRLSYTIYLIHPIIFEVIAYSSKQPILFDYPTWNVHLAFPCITQMPLTIMTMQIQQQPYLFFFLNSASSCSVWLSLPGRFLLGLFAAVLRPRIRALHSNRIADHCTRENSTRP</sequence>
<keyword evidence="2" id="KW-0732">Signal</keyword>
<keyword evidence="1" id="KW-1133">Transmembrane helix</keyword>
<name>A0A448XGD8_9PLAT</name>